<dbReference type="SUPFAM" id="SSF51316">
    <property type="entry name" value="Mss4-like"/>
    <property type="match status" value="1"/>
</dbReference>
<name>A0A409X3E8_PSICY</name>
<dbReference type="PANTHER" id="PTHR33337:SF39">
    <property type="entry name" value="DUF636 DOMAIN PROTEIN (AFU_ORTHOLOGUE AFUA_6G11530)"/>
    <property type="match status" value="1"/>
</dbReference>
<dbReference type="STRING" id="93625.A0A409X3E8"/>
<comment type="similarity">
    <text evidence="1">Belongs to the Gfa family.</text>
</comment>
<dbReference type="GO" id="GO:0016846">
    <property type="term" value="F:carbon-sulfur lyase activity"/>
    <property type="evidence" value="ECO:0007669"/>
    <property type="project" value="InterPro"/>
</dbReference>
<evidence type="ECO:0000256" key="2">
    <source>
        <dbReference type="ARBA" id="ARBA00022723"/>
    </source>
</evidence>
<protein>
    <recommendedName>
        <fullName evidence="5">CENP-V/GFA domain-containing protein</fullName>
    </recommendedName>
</protein>
<keyword evidence="7" id="KW-1185">Reference proteome</keyword>
<comment type="caution">
    <text evidence="6">The sequence shown here is derived from an EMBL/GenBank/DDBJ whole genome shotgun (WGS) entry which is preliminary data.</text>
</comment>
<dbReference type="GO" id="GO:0046872">
    <property type="term" value="F:metal ion binding"/>
    <property type="evidence" value="ECO:0007669"/>
    <property type="project" value="UniProtKB-KW"/>
</dbReference>
<keyword evidence="2" id="KW-0479">Metal-binding</keyword>
<evidence type="ECO:0000256" key="1">
    <source>
        <dbReference type="ARBA" id="ARBA00005495"/>
    </source>
</evidence>
<dbReference type="OrthoDB" id="9985472at2759"/>
<evidence type="ECO:0000259" key="5">
    <source>
        <dbReference type="PROSITE" id="PS51891"/>
    </source>
</evidence>
<dbReference type="PROSITE" id="PS51891">
    <property type="entry name" value="CENP_V_GFA"/>
    <property type="match status" value="1"/>
</dbReference>
<dbReference type="AlphaFoldDB" id="A0A409X3E8"/>
<reference evidence="6 7" key="1">
    <citation type="journal article" date="2018" name="Evol. Lett.">
        <title>Horizontal gene cluster transfer increased hallucinogenic mushroom diversity.</title>
        <authorList>
            <person name="Reynolds H.T."/>
            <person name="Vijayakumar V."/>
            <person name="Gluck-Thaler E."/>
            <person name="Korotkin H.B."/>
            <person name="Matheny P.B."/>
            <person name="Slot J.C."/>
        </authorList>
    </citation>
    <scope>NUCLEOTIDE SEQUENCE [LARGE SCALE GENOMIC DNA]</scope>
    <source>
        <strain evidence="6 7">2631</strain>
    </source>
</reference>
<dbReference type="Proteomes" id="UP000283269">
    <property type="component" value="Unassembled WGS sequence"/>
</dbReference>
<evidence type="ECO:0000256" key="3">
    <source>
        <dbReference type="ARBA" id="ARBA00022833"/>
    </source>
</evidence>
<keyword evidence="3" id="KW-0862">Zinc</keyword>
<dbReference type="InParanoid" id="A0A409X3E8"/>
<accession>A0A409X3E8</accession>
<proteinExistence type="inferred from homology"/>
<evidence type="ECO:0000256" key="4">
    <source>
        <dbReference type="ARBA" id="ARBA00023239"/>
    </source>
</evidence>
<dbReference type="InterPro" id="IPR006913">
    <property type="entry name" value="CENP-V/GFA"/>
</dbReference>
<feature type="domain" description="CENP-V/GFA" evidence="5">
    <location>
        <begin position="7"/>
        <end position="126"/>
    </location>
</feature>
<sequence length="140" mass="15799">MTEEKVYHGSCLCKKVKFTIQGEPMHLTICHCRNCKVASGSAFTSNATFLRTQVTMTQGQDSVVEYADSDTWSGNTLTRSFCSTCGSKLFIKPQMRPTAILVHPGLIEETVTWVPKMERNDEYKWPWVKEITTLDAKEGV</sequence>
<dbReference type="EMBL" id="NHYD01002737">
    <property type="protein sequence ID" value="PPQ85266.1"/>
    <property type="molecule type" value="Genomic_DNA"/>
</dbReference>
<dbReference type="Pfam" id="PF04828">
    <property type="entry name" value="GFA"/>
    <property type="match status" value="1"/>
</dbReference>
<organism evidence="6 7">
    <name type="scientific">Psilocybe cyanescens</name>
    <dbReference type="NCBI Taxonomy" id="93625"/>
    <lineage>
        <taxon>Eukaryota</taxon>
        <taxon>Fungi</taxon>
        <taxon>Dikarya</taxon>
        <taxon>Basidiomycota</taxon>
        <taxon>Agaricomycotina</taxon>
        <taxon>Agaricomycetes</taxon>
        <taxon>Agaricomycetidae</taxon>
        <taxon>Agaricales</taxon>
        <taxon>Agaricineae</taxon>
        <taxon>Strophariaceae</taxon>
        <taxon>Psilocybe</taxon>
    </lineage>
</organism>
<evidence type="ECO:0000313" key="6">
    <source>
        <dbReference type="EMBL" id="PPQ85266.1"/>
    </source>
</evidence>
<evidence type="ECO:0000313" key="7">
    <source>
        <dbReference type="Proteomes" id="UP000283269"/>
    </source>
</evidence>
<dbReference type="InterPro" id="IPR011057">
    <property type="entry name" value="Mss4-like_sf"/>
</dbReference>
<dbReference type="Gene3D" id="3.90.1590.10">
    <property type="entry name" value="glutathione-dependent formaldehyde- activating enzyme (gfa)"/>
    <property type="match status" value="1"/>
</dbReference>
<keyword evidence="4" id="KW-0456">Lyase</keyword>
<gene>
    <name evidence="6" type="ORF">CVT25_010039</name>
</gene>
<dbReference type="PANTHER" id="PTHR33337">
    <property type="entry name" value="GFA DOMAIN-CONTAINING PROTEIN"/>
    <property type="match status" value="1"/>
</dbReference>